<keyword evidence="2" id="KW-1185">Reference proteome</keyword>
<comment type="caution">
    <text evidence="1">The sequence shown here is derived from an EMBL/GenBank/DDBJ whole genome shotgun (WGS) entry which is preliminary data.</text>
</comment>
<sequence>MTRDPDDIRAALEAIRAARGFVLPHHGAMAAALPELHTSYEAMYRALTLEQRHLAPLEKEVVWLAILAACEEPVGTHHVHKFKQAGGGDALAAAVFRLAGFAAGARRYACFAAHWQAQFVALPAAVEYQQGIDALIAGTPLSPALARLALIGVHTAEEELWGLRVALESAYALGVDEARMAEAMSLAIWPRGVNRFVKATAVWLDLLQSGRVTPSPAFRAWAEVAGQGAFVPPPQV</sequence>
<proteinExistence type="predicted"/>
<organism evidence="1 2">
    <name type="scientific">Falsiroseomonas oleicola</name>
    <dbReference type="NCBI Taxonomy" id="2801474"/>
    <lineage>
        <taxon>Bacteria</taxon>
        <taxon>Pseudomonadati</taxon>
        <taxon>Pseudomonadota</taxon>
        <taxon>Alphaproteobacteria</taxon>
        <taxon>Acetobacterales</taxon>
        <taxon>Roseomonadaceae</taxon>
        <taxon>Falsiroseomonas</taxon>
    </lineage>
</organism>
<reference evidence="1 2" key="1">
    <citation type="submission" date="2021-01" db="EMBL/GenBank/DDBJ databases">
        <title>Roseomonas sp. nov, a bacterium isolated from an oil production mixture in Yumen Oilfield.</title>
        <authorList>
            <person name="Wu D."/>
        </authorList>
    </citation>
    <scope>NUCLEOTIDE SEQUENCE [LARGE SCALE GENOMIC DNA]</scope>
    <source>
        <strain evidence="1 2">ROY-5-3</strain>
    </source>
</reference>
<dbReference type="EMBL" id="JAERQM010000005">
    <property type="protein sequence ID" value="MBU8545715.1"/>
    <property type="molecule type" value="Genomic_DNA"/>
</dbReference>
<gene>
    <name evidence="1" type="ORF">JJQ90_18475</name>
</gene>
<evidence type="ECO:0008006" key="3">
    <source>
        <dbReference type="Google" id="ProtNLM"/>
    </source>
</evidence>
<protein>
    <recommendedName>
        <fullName evidence="3">Carboxymuconolactone decarboxylase-like domain-containing protein</fullName>
    </recommendedName>
</protein>
<name>A0ABS6HAI8_9PROT</name>
<evidence type="ECO:0000313" key="2">
    <source>
        <dbReference type="Proteomes" id="UP000689967"/>
    </source>
</evidence>
<accession>A0ABS6HAI8</accession>
<dbReference type="Proteomes" id="UP000689967">
    <property type="component" value="Unassembled WGS sequence"/>
</dbReference>
<evidence type="ECO:0000313" key="1">
    <source>
        <dbReference type="EMBL" id="MBU8545715.1"/>
    </source>
</evidence>
<dbReference type="RefSeq" id="WP_216877714.1">
    <property type="nucleotide sequence ID" value="NZ_JAERQM010000005.1"/>
</dbReference>